<name>A0ACB9QZG3_9MYRT</name>
<comment type="caution">
    <text evidence="1">The sequence shown here is derived from an EMBL/GenBank/DDBJ whole genome shotgun (WGS) entry which is preliminary data.</text>
</comment>
<reference evidence="2" key="1">
    <citation type="journal article" date="2023" name="Front. Plant Sci.">
        <title>Chromosomal-level genome assembly of Melastoma candidum provides insights into trichome evolution.</title>
        <authorList>
            <person name="Zhong Y."/>
            <person name="Wu W."/>
            <person name="Sun C."/>
            <person name="Zou P."/>
            <person name="Liu Y."/>
            <person name="Dai S."/>
            <person name="Zhou R."/>
        </authorList>
    </citation>
    <scope>NUCLEOTIDE SEQUENCE [LARGE SCALE GENOMIC DNA]</scope>
</reference>
<proteinExistence type="predicted"/>
<evidence type="ECO:0000313" key="2">
    <source>
        <dbReference type="Proteomes" id="UP001057402"/>
    </source>
</evidence>
<evidence type="ECO:0000313" key="1">
    <source>
        <dbReference type="EMBL" id="KAI4370819.1"/>
    </source>
</evidence>
<organism evidence="1 2">
    <name type="scientific">Melastoma candidum</name>
    <dbReference type="NCBI Taxonomy" id="119954"/>
    <lineage>
        <taxon>Eukaryota</taxon>
        <taxon>Viridiplantae</taxon>
        <taxon>Streptophyta</taxon>
        <taxon>Embryophyta</taxon>
        <taxon>Tracheophyta</taxon>
        <taxon>Spermatophyta</taxon>
        <taxon>Magnoliopsida</taxon>
        <taxon>eudicotyledons</taxon>
        <taxon>Gunneridae</taxon>
        <taxon>Pentapetalae</taxon>
        <taxon>rosids</taxon>
        <taxon>malvids</taxon>
        <taxon>Myrtales</taxon>
        <taxon>Melastomataceae</taxon>
        <taxon>Melastomatoideae</taxon>
        <taxon>Melastomateae</taxon>
        <taxon>Melastoma</taxon>
    </lineage>
</organism>
<dbReference type="Proteomes" id="UP001057402">
    <property type="component" value="Chromosome 5"/>
</dbReference>
<dbReference type="EMBL" id="CM042884">
    <property type="protein sequence ID" value="KAI4370819.1"/>
    <property type="molecule type" value="Genomic_DNA"/>
</dbReference>
<accession>A0ACB9QZG3</accession>
<gene>
    <name evidence="1" type="ORF">MLD38_019126</name>
</gene>
<keyword evidence="2" id="KW-1185">Reference proteome</keyword>
<sequence length="92" mass="10859">MVRQVDKMKLIRRFHDILCPNVRKVVEGTKKLVAKYVVKAPIYEQFEVSMSYQEHEQFLVDLPGGSCSCRSWDLHKIHCAHVMTFIYYMNHG</sequence>
<protein>
    <submittedName>
        <fullName evidence="1">Uncharacterized protein</fullName>
    </submittedName>
</protein>